<feature type="region of interest" description="Disordered" evidence="2">
    <location>
        <begin position="126"/>
        <end position="148"/>
    </location>
</feature>
<keyword evidence="1" id="KW-0418">Kinase</keyword>
<sequence length="148" mass="16047">MADAAGQAPGSQSRRLVLADPRGAVHRCREFTREVLHDWGWLPAVGAEQRMAAEDVLMMTSELVTNACRHAGGPNELVLRRTGPVLRVEVSDSSPRPPVLLLAGRPSQPGGHGLRVVDRLARAWGSEPAGPGKRVWLEVRSPQPCRPD</sequence>
<evidence type="ECO:0000256" key="1">
    <source>
        <dbReference type="ARBA" id="ARBA00022527"/>
    </source>
</evidence>
<comment type="caution">
    <text evidence="4">The sequence shown here is derived from an EMBL/GenBank/DDBJ whole genome shotgun (WGS) entry which is preliminary data.</text>
</comment>
<dbReference type="PANTHER" id="PTHR35526">
    <property type="entry name" value="ANTI-SIGMA-F FACTOR RSBW-RELATED"/>
    <property type="match status" value="1"/>
</dbReference>
<dbReference type="InterPro" id="IPR036890">
    <property type="entry name" value="HATPase_C_sf"/>
</dbReference>
<feature type="domain" description="Histidine kinase/HSP90-like ATPase" evidence="3">
    <location>
        <begin position="21"/>
        <end position="136"/>
    </location>
</feature>
<accession>A0ABN3E7K8</accession>
<dbReference type="SUPFAM" id="SSF55874">
    <property type="entry name" value="ATPase domain of HSP90 chaperone/DNA topoisomerase II/histidine kinase"/>
    <property type="match status" value="1"/>
</dbReference>
<proteinExistence type="predicted"/>
<dbReference type="InterPro" id="IPR050267">
    <property type="entry name" value="Anti-sigma-factor_SerPK"/>
</dbReference>
<dbReference type="Pfam" id="PF13581">
    <property type="entry name" value="HATPase_c_2"/>
    <property type="match status" value="1"/>
</dbReference>
<keyword evidence="4" id="KW-0547">Nucleotide-binding</keyword>
<dbReference type="InterPro" id="IPR003594">
    <property type="entry name" value="HATPase_dom"/>
</dbReference>
<evidence type="ECO:0000259" key="3">
    <source>
        <dbReference type="Pfam" id="PF13581"/>
    </source>
</evidence>
<evidence type="ECO:0000313" key="5">
    <source>
        <dbReference type="Proteomes" id="UP001500305"/>
    </source>
</evidence>
<evidence type="ECO:0000313" key="4">
    <source>
        <dbReference type="EMBL" id="GAA2250465.1"/>
    </source>
</evidence>
<keyword evidence="5" id="KW-1185">Reference proteome</keyword>
<organism evidence="4 5">
    <name type="scientific">Kitasatospora cystarginea</name>
    <dbReference type="NCBI Taxonomy" id="58350"/>
    <lineage>
        <taxon>Bacteria</taxon>
        <taxon>Bacillati</taxon>
        <taxon>Actinomycetota</taxon>
        <taxon>Actinomycetes</taxon>
        <taxon>Kitasatosporales</taxon>
        <taxon>Streptomycetaceae</taxon>
        <taxon>Kitasatospora</taxon>
    </lineage>
</organism>
<protein>
    <submittedName>
        <fullName evidence="4">ATP-binding protein</fullName>
    </submittedName>
</protein>
<dbReference type="RefSeq" id="WP_344637483.1">
    <property type="nucleotide sequence ID" value="NZ_BAAATR010000015.1"/>
</dbReference>
<reference evidence="4 5" key="1">
    <citation type="journal article" date="2019" name="Int. J. Syst. Evol. Microbiol.">
        <title>The Global Catalogue of Microorganisms (GCM) 10K type strain sequencing project: providing services to taxonomists for standard genome sequencing and annotation.</title>
        <authorList>
            <consortium name="The Broad Institute Genomics Platform"/>
            <consortium name="The Broad Institute Genome Sequencing Center for Infectious Disease"/>
            <person name="Wu L."/>
            <person name="Ma J."/>
        </authorList>
    </citation>
    <scope>NUCLEOTIDE SEQUENCE [LARGE SCALE GENOMIC DNA]</scope>
    <source>
        <strain evidence="4 5">JCM 7356</strain>
    </source>
</reference>
<name>A0ABN3E7K8_9ACTN</name>
<keyword evidence="1" id="KW-0808">Transferase</keyword>
<dbReference type="GO" id="GO:0005524">
    <property type="term" value="F:ATP binding"/>
    <property type="evidence" value="ECO:0007669"/>
    <property type="project" value="UniProtKB-KW"/>
</dbReference>
<dbReference type="EMBL" id="BAAATR010000015">
    <property type="protein sequence ID" value="GAA2250465.1"/>
    <property type="molecule type" value="Genomic_DNA"/>
</dbReference>
<dbReference type="Gene3D" id="3.30.565.10">
    <property type="entry name" value="Histidine kinase-like ATPase, C-terminal domain"/>
    <property type="match status" value="1"/>
</dbReference>
<keyword evidence="4" id="KW-0067">ATP-binding</keyword>
<dbReference type="Proteomes" id="UP001500305">
    <property type="component" value="Unassembled WGS sequence"/>
</dbReference>
<dbReference type="CDD" id="cd16936">
    <property type="entry name" value="HATPase_RsbW-like"/>
    <property type="match status" value="1"/>
</dbReference>
<dbReference type="PANTHER" id="PTHR35526:SF3">
    <property type="entry name" value="ANTI-SIGMA-F FACTOR RSBW"/>
    <property type="match status" value="1"/>
</dbReference>
<evidence type="ECO:0000256" key="2">
    <source>
        <dbReference type="SAM" id="MobiDB-lite"/>
    </source>
</evidence>
<gene>
    <name evidence="4" type="ORF">GCM10010430_36590</name>
</gene>
<keyword evidence="1" id="KW-0723">Serine/threonine-protein kinase</keyword>